<evidence type="ECO:0000313" key="2">
    <source>
        <dbReference type="EMBL" id="UMM18728.1"/>
    </source>
</evidence>
<evidence type="ECO:0000256" key="1">
    <source>
        <dbReference type="SAM" id="MobiDB-lite"/>
    </source>
</evidence>
<protein>
    <submittedName>
        <fullName evidence="2">Uncharacterized protein</fullName>
    </submittedName>
</protein>
<gene>
    <name evidence="2" type="ORF">L5515_014659</name>
</gene>
<keyword evidence="3" id="KW-1185">Reference proteome</keyword>
<feature type="region of interest" description="Disordered" evidence="1">
    <location>
        <begin position="1"/>
        <end position="26"/>
    </location>
</feature>
<proteinExistence type="predicted"/>
<dbReference type="Proteomes" id="UP000829354">
    <property type="component" value="Chromosome II"/>
</dbReference>
<sequence length="75" mass="8475">MLKFQDLLGFRDPPTSRTSGTSSEAVSRIGRIRSKMKEVAKPAERNCTVSQMHQLSLLRGRLLKQFQGWAGLKSR</sequence>
<feature type="compositionally biased region" description="Polar residues" evidence="1">
    <location>
        <begin position="15"/>
        <end position="25"/>
    </location>
</feature>
<accession>A0AAE9EE11</accession>
<reference evidence="2 3" key="1">
    <citation type="submission" date="2022-04" db="EMBL/GenBank/DDBJ databases">
        <title>Chromosome-level reference genomes for two strains of Caenorhabditis briggsae: an improved platform for comparative genomics.</title>
        <authorList>
            <person name="Stevens L."/>
            <person name="Andersen E."/>
        </authorList>
    </citation>
    <scope>NUCLEOTIDE SEQUENCE [LARGE SCALE GENOMIC DNA]</scope>
    <source>
        <strain evidence="2">VX34</strain>
        <tissue evidence="2">Whole-organism</tissue>
    </source>
</reference>
<dbReference type="EMBL" id="CP092621">
    <property type="protein sequence ID" value="UMM18728.1"/>
    <property type="molecule type" value="Genomic_DNA"/>
</dbReference>
<evidence type="ECO:0000313" key="3">
    <source>
        <dbReference type="Proteomes" id="UP000829354"/>
    </source>
</evidence>
<name>A0AAE9EE11_CAEBR</name>
<dbReference type="AlphaFoldDB" id="A0AAE9EE11"/>
<organism evidence="2 3">
    <name type="scientific">Caenorhabditis briggsae</name>
    <dbReference type="NCBI Taxonomy" id="6238"/>
    <lineage>
        <taxon>Eukaryota</taxon>
        <taxon>Metazoa</taxon>
        <taxon>Ecdysozoa</taxon>
        <taxon>Nematoda</taxon>
        <taxon>Chromadorea</taxon>
        <taxon>Rhabditida</taxon>
        <taxon>Rhabditina</taxon>
        <taxon>Rhabditomorpha</taxon>
        <taxon>Rhabditoidea</taxon>
        <taxon>Rhabditidae</taxon>
        <taxon>Peloderinae</taxon>
        <taxon>Caenorhabditis</taxon>
    </lineage>
</organism>